<dbReference type="Proteomes" id="UP000051952">
    <property type="component" value="Unassembled WGS sequence"/>
</dbReference>
<gene>
    <name evidence="2" type="ORF">BSAL_54330</name>
</gene>
<feature type="region of interest" description="Disordered" evidence="1">
    <location>
        <begin position="468"/>
        <end position="533"/>
    </location>
</feature>
<evidence type="ECO:0000256" key="1">
    <source>
        <dbReference type="SAM" id="MobiDB-lite"/>
    </source>
</evidence>
<protein>
    <submittedName>
        <fullName evidence="2">Uncharacterized protein</fullName>
    </submittedName>
</protein>
<feature type="compositionally biased region" description="Low complexity" evidence="1">
    <location>
        <begin position="389"/>
        <end position="398"/>
    </location>
</feature>
<evidence type="ECO:0000313" key="2">
    <source>
        <dbReference type="EMBL" id="CUE72625.1"/>
    </source>
</evidence>
<name>A0A0S4IMP6_BODSA</name>
<feature type="region of interest" description="Disordered" evidence="1">
    <location>
        <begin position="216"/>
        <end position="237"/>
    </location>
</feature>
<feature type="region of interest" description="Disordered" evidence="1">
    <location>
        <begin position="371"/>
        <end position="400"/>
    </location>
</feature>
<sequence length="834" mass="88943">MVAPATSAERLMDSGYGVIMFALTQRLLSLRERPTNPVEWITRRLKDREYFITEAGFETFLHNALRTAACRCEMPSAHDPHRVMMLSQMLVEVGCDMSHHYAQLQGGTLMEDSRMLHLAGHLADYFMWVAISTTGVRGDPRNVKKSMTMAQYVSYAASGLGYLVNDIRALTTERREHHMDLTVLDALFDLTEVLLKLRCFAAQAEVDVFEERCSPFPPSNGPSKSAHHHRTNQNNTGEEYDAADLALSISTRRSFRVVFLQSFAKSVDGVATARPTTSVELVERLFHLVGLLLSFAGFPSATVHCVATDAANVHHEAFLYESLRIRCADDHTPSTSSIKATMQPLRYLHEAVTQRKSSMLSTDNVTVVLDEEPSRRVTSSPPNSPPSSPTAASTSSSSGTCTHRVCHAIQRVAARCSDASSLTAVADVAPPCVVVLPVNDVTAVVAAPLPLLVGVVVAAHVGKAMALWQPPPPPSTLPTAVSQSPEEKKGSKRASKKEEPAATPPPPPADTGAPPADTSTASQEAAKGTTTAAARKSSFGDAYHILFPSTKEGVDGGADTPVSFLTVLLKPLSSIKRTRLQTACTHALALGLAQVLSLPSHAKPGKTFTAPMIGAVGFGWDILTSLQHSEDRCWWGQARLRAADTDATLVTLEHPLIRCLLTLKAALHTNPMVLTATALTNTFAEVLPTSNESPAALPSAAPGGPKVADATARNEEAVLVSILRGCLTPTGKLSGGFGDNPSVPSPKAAEVVVNKKGQAAAPPVVVDAPPASSPTSLQVEAAHTRLRAEVLSPPHLSPVGQAILQLFQRFGTDTSISDVAQAIIRAQAAHPHTK</sequence>
<reference evidence="3" key="1">
    <citation type="submission" date="2015-09" db="EMBL/GenBank/DDBJ databases">
        <authorList>
            <consortium name="Pathogen Informatics"/>
        </authorList>
    </citation>
    <scope>NUCLEOTIDE SEQUENCE [LARGE SCALE GENOMIC DNA]</scope>
    <source>
        <strain evidence="3">Lake Konstanz</strain>
    </source>
</reference>
<proteinExistence type="predicted"/>
<accession>A0A0S4IMP6</accession>
<organism evidence="2 3">
    <name type="scientific">Bodo saltans</name>
    <name type="common">Flagellated protozoan</name>
    <dbReference type="NCBI Taxonomy" id="75058"/>
    <lineage>
        <taxon>Eukaryota</taxon>
        <taxon>Discoba</taxon>
        <taxon>Euglenozoa</taxon>
        <taxon>Kinetoplastea</taxon>
        <taxon>Metakinetoplastina</taxon>
        <taxon>Eubodonida</taxon>
        <taxon>Bodonidae</taxon>
        <taxon>Bodo</taxon>
    </lineage>
</organism>
<evidence type="ECO:0000313" key="3">
    <source>
        <dbReference type="Proteomes" id="UP000051952"/>
    </source>
</evidence>
<keyword evidence="3" id="KW-1185">Reference proteome</keyword>
<dbReference type="EMBL" id="CYKH01000132">
    <property type="protein sequence ID" value="CUE72625.1"/>
    <property type="molecule type" value="Genomic_DNA"/>
</dbReference>
<feature type="compositionally biased region" description="Low complexity" evidence="1">
    <location>
        <begin position="510"/>
        <end position="533"/>
    </location>
</feature>
<dbReference type="VEuPathDB" id="TriTrypDB:BSAL_54330"/>
<dbReference type="AlphaFoldDB" id="A0A0S4IMP6"/>